<dbReference type="InterPro" id="IPR002478">
    <property type="entry name" value="PUA"/>
</dbReference>
<comment type="subcellular location">
    <subcellularLocation>
        <location evidence="8">Cytoplasm</location>
    </subcellularLocation>
</comment>
<dbReference type="RefSeq" id="WP_338398598.1">
    <property type="nucleotide sequence ID" value="NZ_AP025293.1"/>
</dbReference>
<evidence type="ECO:0000313" key="10">
    <source>
        <dbReference type="EMBL" id="BDD00628.1"/>
    </source>
</evidence>
<evidence type="ECO:0000256" key="6">
    <source>
        <dbReference type="ARBA" id="ARBA00022777"/>
    </source>
</evidence>
<dbReference type="PANTHER" id="PTHR43654">
    <property type="entry name" value="GLUTAMATE 5-KINASE"/>
    <property type="match status" value="1"/>
</dbReference>
<dbReference type="EMBL" id="AP025293">
    <property type="protein sequence ID" value="BDD00628.1"/>
    <property type="molecule type" value="Genomic_DNA"/>
</dbReference>
<dbReference type="InterPro" id="IPR005715">
    <property type="entry name" value="Glu_5kinase/COase_Synthase"/>
</dbReference>
<organism evidence="10 11">
    <name type="scientific">Persicobacter psychrovividus</name>
    <dbReference type="NCBI Taxonomy" id="387638"/>
    <lineage>
        <taxon>Bacteria</taxon>
        <taxon>Pseudomonadati</taxon>
        <taxon>Bacteroidota</taxon>
        <taxon>Cytophagia</taxon>
        <taxon>Cytophagales</taxon>
        <taxon>Persicobacteraceae</taxon>
        <taxon>Persicobacter</taxon>
    </lineage>
</organism>
<keyword evidence="7 8" id="KW-0067">ATP-binding</keyword>
<keyword evidence="10" id="KW-0614">Plasmid</keyword>
<dbReference type="SUPFAM" id="SSF53633">
    <property type="entry name" value="Carbamate kinase-like"/>
    <property type="match status" value="1"/>
</dbReference>
<keyword evidence="5 8" id="KW-0547">Nucleotide-binding</keyword>
<keyword evidence="11" id="KW-1185">Reference proteome</keyword>
<keyword evidence="2 8" id="KW-0028">Amino-acid biosynthesis</keyword>
<geneLocation type="plasmid" evidence="10 11">
    <name>pPP1</name>
</geneLocation>
<dbReference type="InterPro" id="IPR001057">
    <property type="entry name" value="Glu/AcGlu_kinase"/>
</dbReference>
<dbReference type="HAMAP" id="MF_00456">
    <property type="entry name" value="ProB"/>
    <property type="match status" value="1"/>
</dbReference>
<feature type="binding site" evidence="8">
    <location>
        <position position="51"/>
    </location>
    <ligand>
        <name>substrate</name>
    </ligand>
</feature>
<feature type="binding site" evidence="8">
    <location>
        <position position="11"/>
    </location>
    <ligand>
        <name>ATP</name>
        <dbReference type="ChEBI" id="CHEBI:30616"/>
    </ligand>
</feature>
<keyword evidence="3 8" id="KW-0641">Proline biosynthesis</keyword>
<comment type="function">
    <text evidence="8">Catalyzes the transfer of a phosphate group to glutamate to form L-glutamate 5-phosphate.</text>
</comment>
<reference evidence="10 11" key="1">
    <citation type="submission" date="2021-12" db="EMBL/GenBank/DDBJ databases">
        <title>Genome sequencing of bacteria with rrn-lacking chromosome and rrn-plasmid.</title>
        <authorList>
            <person name="Anda M."/>
            <person name="Iwasaki W."/>
        </authorList>
    </citation>
    <scope>NUCLEOTIDE SEQUENCE [LARGE SCALE GENOMIC DNA]</scope>
    <source>
        <strain evidence="10 11">NBRC 101262</strain>
        <plasmid evidence="10 11">pPP1</plasmid>
    </source>
</reference>
<dbReference type="InterPro" id="IPR036974">
    <property type="entry name" value="PUA_sf"/>
</dbReference>
<comment type="caution">
    <text evidence="8">Lacks conserved residue(s) required for the propagation of feature annotation.</text>
</comment>
<dbReference type="InterPro" id="IPR001048">
    <property type="entry name" value="Asp/Glu/Uridylate_kinase"/>
</dbReference>
<accession>A0ABM7VI40</accession>
<dbReference type="CDD" id="cd21157">
    <property type="entry name" value="PUA_G5K"/>
    <property type="match status" value="1"/>
</dbReference>
<protein>
    <recommendedName>
        <fullName evidence="8">Glutamate 5-kinase</fullName>
        <ecNumber evidence="8">2.7.2.11</ecNumber>
    </recommendedName>
    <alternativeName>
        <fullName evidence="8">Gamma-glutamyl kinase</fullName>
        <shortName evidence="8">GK</shortName>
    </alternativeName>
</protein>
<evidence type="ECO:0000256" key="5">
    <source>
        <dbReference type="ARBA" id="ARBA00022741"/>
    </source>
</evidence>
<evidence type="ECO:0000256" key="7">
    <source>
        <dbReference type="ARBA" id="ARBA00022840"/>
    </source>
</evidence>
<feature type="domain" description="PUA" evidence="9">
    <location>
        <begin position="278"/>
        <end position="352"/>
    </location>
</feature>
<dbReference type="SMART" id="SM00359">
    <property type="entry name" value="PUA"/>
    <property type="match status" value="1"/>
</dbReference>
<dbReference type="Gene3D" id="3.40.1160.10">
    <property type="entry name" value="Acetylglutamate kinase-like"/>
    <property type="match status" value="1"/>
</dbReference>
<dbReference type="Pfam" id="PF00696">
    <property type="entry name" value="AA_kinase"/>
    <property type="match status" value="1"/>
</dbReference>
<gene>
    <name evidence="8 10" type="primary">proB</name>
    <name evidence="10" type="ORF">PEPS_29080</name>
</gene>
<dbReference type="NCBIfam" id="TIGR01027">
    <property type="entry name" value="proB"/>
    <property type="match status" value="1"/>
</dbReference>
<evidence type="ECO:0000313" key="11">
    <source>
        <dbReference type="Proteomes" id="UP001354989"/>
    </source>
</evidence>
<comment type="catalytic activity">
    <reaction evidence="8">
        <text>L-glutamate + ATP = L-glutamyl 5-phosphate + ADP</text>
        <dbReference type="Rhea" id="RHEA:14877"/>
        <dbReference type="ChEBI" id="CHEBI:29985"/>
        <dbReference type="ChEBI" id="CHEBI:30616"/>
        <dbReference type="ChEBI" id="CHEBI:58274"/>
        <dbReference type="ChEBI" id="CHEBI:456216"/>
        <dbReference type="EC" id="2.7.2.11"/>
    </reaction>
</comment>
<feature type="binding site" evidence="8">
    <location>
        <position position="138"/>
    </location>
    <ligand>
        <name>substrate</name>
    </ligand>
</feature>
<keyword evidence="4 8" id="KW-0808">Transferase</keyword>
<dbReference type="PRINTS" id="PR00474">
    <property type="entry name" value="GLU5KINASE"/>
</dbReference>
<dbReference type="Proteomes" id="UP001354989">
    <property type="component" value="Plasmid pPP1"/>
</dbReference>
<dbReference type="Pfam" id="PF01472">
    <property type="entry name" value="PUA"/>
    <property type="match status" value="1"/>
</dbReference>
<dbReference type="EC" id="2.7.2.11" evidence="8"/>
<dbReference type="InterPro" id="IPR036393">
    <property type="entry name" value="AceGlu_kinase-like_sf"/>
</dbReference>
<dbReference type="PROSITE" id="PS50890">
    <property type="entry name" value="PUA"/>
    <property type="match status" value="1"/>
</dbReference>
<evidence type="ECO:0000256" key="2">
    <source>
        <dbReference type="ARBA" id="ARBA00022605"/>
    </source>
</evidence>
<comment type="similarity">
    <text evidence="8">Belongs to the glutamate 5-kinase family.</text>
</comment>
<evidence type="ECO:0000256" key="4">
    <source>
        <dbReference type="ARBA" id="ARBA00022679"/>
    </source>
</evidence>
<dbReference type="SUPFAM" id="SSF88697">
    <property type="entry name" value="PUA domain-like"/>
    <property type="match status" value="1"/>
</dbReference>
<name>A0ABM7VI40_9BACT</name>
<dbReference type="InterPro" id="IPR011529">
    <property type="entry name" value="Glu_5kinase"/>
</dbReference>
<dbReference type="InterPro" id="IPR015947">
    <property type="entry name" value="PUA-like_sf"/>
</dbReference>
<feature type="binding site" evidence="8">
    <location>
        <position position="150"/>
    </location>
    <ligand>
        <name>substrate</name>
    </ligand>
</feature>
<keyword evidence="6 8" id="KW-0418">Kinase</keyword>
<dbReference type="PIRSF" id="PIRSF000729">
    <property type="entry name" value="GK"/>
    <property type="match status" value="1"/>
</dbReference>
<dbReference type="InterPro" id="IPR041739">
    <property type="entry name" value="G5K_ProB"/>
</dbReference>
<sequence length="363" mass="39966">MGSKGKRIAIKIGSNVISRKDGKLNLAQMAHLVDQMTTLMQQGHEVVLISSGAVAAGRGEFKPVKKTDIVIYKQICSAIGQVRLMNRYYDYFGTYDVQCAQVLTTKESFADRQHYLNMKSSMNAMLEQGILPIVNENDTIAITELMFTDNDELAGLMATMLDCDSLLLLSNIDGIFDGHPEDAESRVIPEVDEQDLSPFVQSEGSSLGRGGMQSKISTAKKTADQGIDVFIANGTRQDIITDLINGKEDTISTHFVPSEKKSKSIKKWLAHSKSFVKGRVIINQGARDALLNEHQANSLLCVGITAIEGAFQKADLVEIFTEDGDLIGLGKAQYESEKLKPMLGSPQKKPFIHYDYLHLETNS</sequence>
<evidence type="ECO:0000259" key="9">
    <source>
        <dbReference type="SMART" id="SM00359"/>
    </source>
</evidence>
<dbReference type="CDD" id="cd04242">
    <property type="entry name" value="AAK_G5K_ProB"/>
    <property type="match status" value="1"/>
</dbReference>
<dbReference type="Gene3D" id="2.30.130.10">
    <property type="entry name" value="PUA domain"/>
    <property type="match status" value="1"/>
</dbReference>
<evidence type="ECO:0000256" key="3">
    <source>
        <dbReference type="ARBA" id="ARBA00022650"/>
    </source>
</evidence>
<evidence type="ECO:0000256" key="1">
    <source>
        <dbReference type="ARBA" id="ARBA00022490"/>
    </source>
</evidence>
<proteinExistence type="inferred from homology"/>
<evidence type="ECO:0000256" key="8">
    <source>
        <dbReference type="HAMAP-Rule" id="MF_00456"/>
    </source>
</evidence>
<keyword evidence="1 8" id="KW-0963">Cytoplasm</keyword>
<dbReference type="PANTHER" id="PTHR43654:SF1">
    <property type="entry name" value="ISOPENTENYL PHOSPHATE KINASE"/>
    <property type="match status" value="1"/>
</dbReference>
<comment type="pathway">
    <text evidence="8">Amino-acid biosynthesis; L-proline biosynthesis; L-glutamate 5-semialdehyde from L-glutamate: step 1/2.</text>
</comment>